<dbReference type="Pfam" id="PF01257">
    <property type="entry name" value="2Fe-2S_thioredx"/>
    <property type="match status" value="1"/>
</dbReference>
<evidence type="ECO:0000256" key="2">
    <source>
        <dbReference type="ARBA" id="ARBA00023004"/>
    </source>
</evidence>
<evidence type="ECO:0000313" key="5">
    <source>
        <dbReference type="Proteomes" id="UP000180057"/>
    </source>
</evidence>
<dbReference type="Gene3D" id="3.40.30.10">
    <property type="entry name" value="Glutaredoxin"/>
    <property type="match status" value="1"/>
</dbReference>
<protein>
    <recommendedName>
        <fullName evidence="6">2Fe-2S ferredoxin</fullName>
    </recommendedName>
</protein>
<reference evidence="4 5" key="1">
    <citation type="submission" date="2016-10" db="EMBL/GenBank/DDBJ databases">
        <title>Draft genome sequences of four alkaliphilic bacteria belonging to the Anaerobacillus genus.</title>
        <authorList>
            <person name="Bassil N.M."/>
            <person name="Lloyd J.R."/>
        </authorList>
    </citation>
    <scope>NUCLEOTIDE SEQUENCE [LARGE SCALE GENOMIC DNA]</scope>
    <source>
        <strain evidence="4 5">DSM 22531</strain>
    </source>
</reference>
<keyword evidence="2" id="KW-0408">Iron</keyword>
<dbReference type="PANTHER" id="PTHR43578:SF3">
    <property type="entry name" value="NADH-QUINONE OXIDOREDUCTASE SUBUNIT F"/>
    <property type="match status" value="1"/>
</dbReference>
<dbReference type="CDD" id="cd02980">
    <property type="entry name" value="TRX_Fd_family"/>
    <property type="match status" value="1"/>
</dbReference>
<dbReference type="GO" id="GO:0046872">
    <property type="term" value="F:metal ion binding"/>
    <property type="evidence" value="ECO:0007669"/>
    <property type="project" value="UniProtKB-KW"/>
</dbReference>
<evidence type="ECO:0000256" key="1">
    <source>
        <dbReference type="ARBA" id="ARBA00022723"/>
    </source>
</evidence>
<comment type="caution">
    <text evidence="4">The sequence shown here is derived from an EMBL/GenBank/DDBJ whole genome shotgun (WGS) entry which is preliminary data.</text>
</comment>
<dbReference type="GO" id="GO:0051536">
    <property type="term" value="F:iron-sulfur cluster binding"/>
    <property type="evidence" value="ECO:0007669"/>
    <property type="project" value="UniProtKB-KW"/>
</dbReference>
<dbReference type="AlphaFoldDB" id="A0A1S2MCL6"/>
<gene>
    <name evidence="4" type="ORF">BKP45_03910</name>
</gene>
<evidence type="ECO:0000313" key="4">
    <source>
        <dbReference type="EMBL" id="OIJ22488.1"/>
    </source>
</evidence>
<keyword evidence="5" id="KW-1185">Reference proteome</keyword>
<proteinExistence type="predicted"/>
<dbReference type="PANTHER" id="PTHR43578">
    <property type="entry name" value="NADH-QUINONE OXIDOREDUCTASE SUBUNIT F"/>
    <property type="match status" value="1"/>
</dbReference>
<keyword evidence="1" id="KW-0479">Metal-binding</keyword>
<accession>A0A1S2MCL6</accession>
<dbReference type="EMBL" id="MLQS01000001">
    <property type="protein sequence ID" value="OIJ22488.1"/>
    <property type="molecule type" value="Genomic_DNA"/>
</dbReference>
<dbReference type="STRING" id="472963.BKP45_03910"/>
<dbReference type="SUPFAM" id="SSF52833">
    <property type="entry name" value="Thioredoxin-like"/>
    <property type="match status" value="1"/>
</dbReference>
<evidence type="ECO:0008006" key="6">
    <source>
        <dbReference type="Google" id="ProtNLM"/>
    </source>
</evidence>
<sequence>MRLKQLKRHLFFCGSEHCNGQQVEEVMDAFKEQLVEHSIYKEVKLNKTSCLGLCGNGPFTLVYPEGIWYYNLTPEDVPRIVEEHFIDGEPVEELIMLKLENE</sequence>
<name>A0A1S2MCL6_9BACI</name>
<dbReference type="Proteomes" id="UP000180057">
    <property type="component" value="Unassembled WGS sequence"/>
</dbReference>
<keyword evidence="3" id="KW-0411">Iron-sulfur</keyword>
<dbReference type="InterPro" id="IPR036249">
    <property type="entry name" value="Thioredoxin-like_sf"/>
</dbReference>
<evidence type="ECO:0000256" key="3">
    <source>
        <dbReference type="ARBA" id="ARBA00023014"/>
    </source>
</evidence>
<organism evidence="4 5">
    <name type="scientific">Anaerobacillus alkalidiazotrophicus</name>
    <dbReference type="NCBI Taxonomy" id="472963"/>
    <lineage>
        <taxon>Bacteria</taxon>
        <taxon>Bacillati</taxon>
        <taxon>Bacillota</taxon>
        <taxon>Bacilli</taxon>
        <taxon>Bacillales</taxon>
        <taxon>Bacillaceae</taxon>
        <taxon>Anaerobacillus</taxon>
    </lineage>
</organism>